<keyword evidence="2" id="KW-0472">Membrane</keyword>
<keyword evidence="2" id="KW-1133">Transmembrane helix</keyword>
<comment type="caution">
    <text evidence="3">The sequence shown here is derived from an EMBL/GenBank/DDBJ whole genome shotgun (WGS) entry which is preliminary data.</text>
</comment>
<evidence type="ECO:0000256" key="1">
    <source>
        <dbReference type="SAM" id="MobiDB-lite"/>
    </source>
</evidence>
<feature type="compositionally biased region" description="Polar residues" evidence="1">
    <location>
        <begin position="75"/>
        <end position="91"/>
    </location>
</feature>
<sequence>MNLEISGRPSKQYSAGPVIEPPSYGTGSVIEPIFLCRVSAPPLAAMLYIGSMTQLIIIGVKVIHTKYNNNRRHSSGSNTGLYPHNTRQSVGCPTDVGVGC</sequence>
<dbReference type="Proteomes" id="UP001234178">
    <property type="component" value="Unassembled WGS sequence"/>
</dbReference>
<protein>
    <submittedName>
        <fullName evidence="3">Uncharacterized protein</fullName>
    </submittedName>
</protein>
<feature type="transmembrane region" description="Helical" evidence="2">
    <location>
        <begin position="43"/>
        <end position="63"/>
    </location>
</feature>
<keyword evidence="4" id="KW-1185">Reference proteome</keyword>
<evidence type="ECO:0000313" key="4">
    <source>
        <dbReference type="Proteomes" id="UP001234178"/>
    </source>
</evidence>
<evidence type="ECO:0000313" key="3">
    <source>
        <dbReference type="EMBL" id="KAK4003251.1"/>
    </source>
</evidence>
<gene>
    <name evidence="3" type="ORF">OUZ56_005026</name>
</gene>
<accession>A0ABQ9YRT1</accession>
<organism evidence="3 4">
    <name type="scientific">Daphnia magna</name>
    <dbReference type="NCBI Taxonomy" id="35525"/>
    <lineage>
        <taxon>Eukaryota</taxon>
        <taxon>Metazoa</taxon>
        <taxon>Ecdysozoa</taxon>
        <taxon>Arthropoda</taxon>
        <taxon>Crustacea</taxon>
        <taxon>Branchiopoda</taxon>
        <taxon>Diplostraca</taxon>
        <taxon>Cladocera</taxon>
        <taxon>Anomopoda</taxon>
        <taxon>Daphniidae</taxon>
        <taxon>Daphnia</taxon>
    </lineage>
</organism>
<feature type="region of interest" description="Disordered" evidence="1">
    <location>
        <begin position="71"/>
        <end position="100"/>
    </location>
</feature>
<proteinExistence type="predicted"/>
<keyword evidence="2" id="KW-0812">Transmembrane</keyword>
<name>A0ABQ9YRT1_9CRUS</name>
<evidence type="ECO:0000256" key="2">
    <source>
        <dbReference type="SAM" id="Phobius"/>
    </source>
</evidence>
<reference evidence="3 4" key="1">
    <citation type="journal article" date="2023" name="Nucleic Acids Res.">
        <title>The hologenome of Daphnia magna reveals possible DNA methylation and microbiome-mediated evolution of the host genome.</title>
        <authorList>
            <person name="Chaturvedi A."/>
            <person name="Li X."/>
            <person name="Dhandapani V."/>
            <person name="Marshall H."/>
            <person name="Kissane S."/>
            <person name="Cuenca-Cambronero M."/>
            <person name="Asole G."/>
            <person name="Calvet F."/>
            <person name="Ruiz-Romero M."/>
            <person name="Marangio P."/>
            <person name="Guigo R."/>
            <person name="Rago D."/>
            <person name="Mirbahai L."/>
            <person name="Eastwood N."/>
            <person name="Colbourne J.K."/>
            <person name="Zhou J."/>
            <person name="Mallon E."/>
            <person name="Orsini L."/>
        </authorList>
    </citation>
    <scope>NUCLEOTIDE SEQUENCE [LARGE SCALE GENOMIC DNA]</scope>
    <source>
        <strain evidence="3">LRV0_1</strain>
    </source>
</reference>
<dbReference type="EMBL" id="JAOYFB010000001">
    <property type="protein sequence ID" value="KAK4003251.1"/>
    <property type="molecule type" value="Genomic_DNA"/>
</dbReference>